<dbReference type="PANTHER" id="PTHR46599:SF3">
    <property type="entry name" value="PIGGYBAC TRANSPOSABLE ELEMENT-DERIVED PROTEIN 4"/>
    <property type="match status" value="1"/>
</dbReference>
<name>A0AAD7T612_9TELE</name>
<dbReference type="AlphaFoldDB" id="A0AAD7T612"/>
<keyword evidence="3" id="KW-1185">Reference proteome</keyword>
<comment type="caution">
    <text evidence="2">The sequence shown here is derived from an EMBL/GenBank/DDBJ whole genome shotgun (WGS) entry which is preliminary data.</text>
</comment>
<reference evidence="2" key="1">
    <citation type="journal article" date="2023" name="Science">
        <title>Genome structures resolve the early diversification of teleost fishes.</title>
        <authorList>
            <person name="Parey E."/>
            <person name="Louis A."/>
            <person name="Montfort J."/>
            <person name="Bouchez O."/>
            <person name="Roques C."/>
            <person name="Iampietro C."/>
            <person name="Lluch J."/>
            <person name="Castinel A."/>
            <person name="Donnadieu C."/>
            <person name="Desvignes T."/>
            <person name="Floi Bucao C."/>
            <person name="Jouanno E."/>
            <person name="Wen M."/>
            <person name="Mejri S."/>
            <person name="Dirks R."/>
            <person name="Jansen H."/>
            <person name="Henkel C."/>
            <person name="Chen W.J."/>
            <person name="Zahm M."/>
            <person name="Cabau C."/>
            <person name="Klopp C."/>
            <person name="Thompson A.W."/>
            <person name="Robinson-Rechavi M."/>
            <person name="Braasch I."/>
            <person name="Lecointre G."/>
            <person name="Bobe J."/>
            <person name="Postlethwait J.H."/>
            <person name="Berthelot C."/>
            <person name="Roest Crollius H."/>
            <person name="Guiguen Y."/>
        </authorList>
    </citation>
    <scope>NUCLEOTIDE SEQUENCE</scope>
    <source>
        <strain evidence="2">NC1722</strain>
    </source>
</reference>
<sequence length="239" mass="26960">MLLAEKGGKRIWACGTSRTNRIGFPKTKVNSLSSKSPLGSIRWIRKNSVLFVQWRDTRDVHTAHGEDTVRRRIKGADGQWALKDVTVPPVVKEYNQYMGGVDISDALIGYYKVLHKTKKWYKTFFYHFMDIVIVNAFLLQKDIAKAKGRVPLHQKAFRETLVKELAGVASHFTARPVPPPAPRGAHHRPVHISGDSTAGRLRCRQCQGKAPVKCSSCNVPLCFVPTRDCYNAWHVAKNL</sequence>
<evidence type="ECO:0000259" key="1">
    <source>
        <dbReference type="Pfam" id="PF13843"/>
    </source>
</evidence>
<evidence type="ECO:0000313" key="2">
    <source>
        <dbReference type="EMBL" id="KAJ8415069.1"/>
    </source>
</evidence>
<dbReference type="EMBL" id="JAINUG010000010">
    <property type="protein sequence ID" value="KAJ8415069.1"/>
    <property type="molecule type" value="Genomic_DNA"/>
</dbReference>
<protein>
    <recommendedName>
        <fullName evidence="1">PiggyBac transposable element-derived protein domain-containing protein</fullName>
    </recommendedName>
</protein>
<evidence type="ECO:0000313" key="3">
    <source>
        <dbReference type="Proteomes" id="UP001221898"/>
    </source>
</evidence>
<dbReference type="PANTHER" id="PTHR46599">
    <property type="entry name" value="PIGGYBAC TRANSPOSABLE ELEMENT-DERIVED PROTEIN 4"/>
    <property type="match status" value="1"/>
</dbReference>
<proteinExistence type="predicted"/>
<feature type="domain" description="PiggyBac transposable element-derived protein" evidence="1">
    <location>
        <begin position="8"/>
        <end position="137"/>
    </location>
</feature>
<gene>
    <name evidence="2" type="ORF">AAFF_G00007670</name>
</gene>
<organism evidence="2 3">
    <name type="scientific">Aldrovandia affinis</name>
    <dbReference type="NCBI Taxonomy" id="143900"/>
    <lineage>
        <taxon>Eukaryota</taxon>
        <taxon>Metazoa</taxon>
        <taxon>Chordata</taxon>
        <taxon>Craniata</taxon>
        <taxon>Vertebrata</taxon>
        <taxon>Euteleostomi</taxon>
        <taxon>Actinopterygii</taxon>
        <taxon>Neopterygii</taxon>
        <taxon>Teleostei</taxon>
        <taxon>Notacanthiformes</taxon>
        <taxon>Halosauridae</taxon>
        <taxon>Aldrovandia</taxon>
    </lineage>
</organism>
<dbReference type="Proteomes" id="UP001221898">
    <property type="component" value="Unassembled WGS sequence"/>
</dbReference>
<dbReference type="InterPro" id="IPR029526">
    <property type="entry name" value="PGBD"/>
</dbReference>
<dbReference type="Pfam" id="PF13843">
    <property type="entry name" value="DDE_Tnp_1_7"/>
    <property type="match status" value="1"/>
</dbReference>
<accession>A0AAD7T612</accession>